<dbReference type="Gene3D" id="3.40.50.1000">
    <property type="entry name" value="HAD superfamily/HAD-like"/>
    <property type="match status" value="2"/>
</dbReference>
<dbReference type="FunFam" id="3.40.50.1000:FF:000073">
    <property type="entry name" value="Trehalose 6-phosphate phosphatase"/>
    <property type="match status" value="1"/>
</dbReference>
<dbReference type="eggNOG" id="KOG1050">
    <property type="taxonomic scope" value="Eukaryota"/>
</dbReference>
<evidence type="ECO:0000256" key="3">
    <source>
        <dbReference type="ARBA" id="ARBA00005199"/>
    </source>
</evidence>
<comment type="function">
    <text evidence="6">Removes the phosphate from trehalose 6-phosphate to produce free trehalose.</text>
</comment>
<dbReference type="FunCoup" id="D8RYS7">
    <property type="interactions" value="108"/>
</dbReference>
<reference evidence="7 8" key="1">
    <citation type="journal article" date="2011" name="Science">
        <title>The Selaginella genome identifies genetic changes associated with the evolution of vascular plants.</title>
        <authorList>
            <person name="Banks J.A."/>
            <person name="Nishiyama T."/>
            <person name="Hasebe M."/>
            <person name="Bowman J.L."/>
            <person name="Gribskov M."/>
            <person name="dePamphilis C."/>
            <person name="Albert V.A."/>
            <person name="Aono N."/>
            <person name="Aoyama T."/>
            <person name="Ambrose B.A."/>
            <person name="Ashton N.W."/>
            <person name="Axtell M.J."/>
            <person name="Barker E."/>
            <person name="Barker M.S."/>
            <person name="Bennetzen J.L."/>
            <person name="Bonawitz N.D."/>
            <person name="Chapple C."/>
            <person name="Cheng C."/>
            <person name="Correa L.G."/>
            <person name="Dacre M."/>
            <person name="DeBarry J."/>
            <person name="Dreyer I."/>
            <person name="Elias M."/>
            <person name="Engstrom E.M."/>
            <person name="Estelle M."/>
            <person name="Feng L."/>
            <person name="Finet C."/>
            <person name="Floyd S.K."/>
            <person name="Frommer W.B."/>
            <person name="Fujita T."/>
            <person name="Gramzow L."/>
            <person name="Gutensohn M."/>
            <person name="Harholt J."/>
            <person name="Hattori M."/>
            <person name="Heyl A."/>
            <person name="Hirai T."/>
            <person name="Hiwatashi Y."/>
            <person name="Ishikawa M."/>
            <person name="Iwata M."/>
            <person name="Karol K.G."/>
            <person name="Koehler B."/>
            <person name="Kolukisaoglu U."/>
            <person name="Kubo M."/>
            <person name="Kurata T."/>
            <person name="Lalonde S."/>
            <person name="Li K."/>
            <person name="Li Y."/>
            <person name="Litt A."/>
            <person name="Lyons E."/>
            <person name="Manning G."/>
            <person name="Maruyama T."/>
            <person name="Michael T.P."/>
            <person name="Mikami K."/>
            <person name="Miyazaki S."/>
            <person name="Morinaga S."/>
            <person name="Murata T."/>
            <person name="Mueller-Roeber B."/>
            <person name="Nelson D.R."/>
            <person name="Obara M."/>
            <person name="Oguri Y."/>
            <person name="Olmstead R.G."/>
            <person name="Onodera N."/>
            <person name="Petersen B.L."/>
            <person name="Pils B."/>
            <person name="Prigge M."/>
            <person name="Rensing S.A."/>
            <person name="Riano-Pachon D.M."/>
            <person name="Roberts A.W."/>
            <person name="Sato Y."/>
            <person name="Scheller H.V."/>
            <person name="Schulz B."/>
            <person name="Schulz C."/>
            <person name="Shakirov E.V."/>
            <person name="Shibagaki N."/>
            <person name="Shinohara N."/>
            <person name="Shippen D.E."/>
            <person name="Soerensen I."/>
            <person name="Sotooka R."/>
            <person name="Sugimoto N."/>
            <person name="Sugita M."/>
            <person name="Sumikawa N."/>
            <person name="Tanurdzic M."/>
            <person name="Theissen G."/>
            <person name="Ulvskov P."/>
            <person name="Wakazuki S."/>
            <person name="Weng J.K."/>
            <person name="Willats W.W."/>
            <person name="Wipf D."/>
            <person name="Wolf P.G."/>
            <person name="Yang L."/>
            <person name="Zimmer A.D."/>
            <person name="Zhu Q."/>
            <person name="Mitros T."/>
            <person name="Hellsten U."/>
            <person name="Loque D."/>
            <person name="Otillar R."/>
            <person name="Salamov A."/>
            <person name="Schmutz J."/>
            <person name="Shapiro H."/>
            <person name="Lindquist E."/>
            <person name="Lucas S."/>
            <person name="Rokhsar D."/>
            <person name="Grigoriev I.V."/>
        </authorList>
    </citation>
    <scope>NUCLEOTIDE SEQUENCE [LARGE SCALE GENOMIC DNA]</scope>
</reference>
<dbReference type="EC" id="3.1.3.12" evidence="6"/>
<keyword evidence="8" id="KW-1185">Reference proteome</keyword>
<dbReference type="SUPFAM" id="SSF56784">
    <property type="entry name" value="HAD-like"/>
    <property type="match status" value="1"/>
</dbReference>
<evidence type="ECO:0000256" key="4">
    <source>
        <dbReference type="ARBA" id="ARBA00008770"/>
    </source>
</evidence>
<dbReference type="Gramene" id="EFJ22626">
    <property type="protein sequence ID" value="EFJ22626"/>
    <property type="gene ID" value="SELMODRAFT_104829"/>
</dbReference>
<dbReference type="CDD" id="cd01627">
    <property type="entry name" value="HAD_TPP"/>
    <property type="match status" value="1"/>
</dbReference>
<dbReference type="EMBL" id="GL377595">
    <property type="protein sequence ID" value="EFJ22626.1"/>
    <property type="molecule type" value="Genomic_DNA"/>
</dbReference>
<dbReference type="InterPro" id="IPR044651">
    <property type="entry name" value="OTSB-like"/>
</dbReference>
<comment type="cofactor">
    <cofactor evidence="2 6">
        <name>a divalent metal cation</name>
        <dbReference type="ChEBI" id="CHEBI:60240"/>
    </cofactor>
</comment>
<dbReference type="Proteomes" id="UP000001514">
    <property type="component" value="Unassembled WGS sequence"/>
</dbReference>
<evidence type="ECO:0000313" key="8">
    <source>
        <dbReference type="Proteomes" id="UP000001514"/>
    </source>
</evidence>
<dbReference type="OMA" id="NIHTWID"/>
<evidence type="ECO:0000256" key="6">
    <source>
        <dbReference type="RuleBase" id="RU361117"/>
    </source>
</evidence>
<gene>
    <name evidence="7" type="ORF">SELMODRAFT_104829</name>
</gene>
<dbReference type="InterPro" id="IPR003337">
    <property type="entry name" value="Trehalose_PPase"/>
</dbReference>
<dbReference type="Pfam" id="PF02358">
    <property type="entry name" value="Trehalose_PPase"/>
    <property type="match status" value="1"/>
</dbReference>
<evidence type="ECO:0000256" key="1">
    <source>
        <dbReference type="ARBA" id="ARBA00000500"/>
    </source>
</evidence>
<comment type="similarity">
    <text evidence="4 6">Belongs to the trehalose phosphatase family.</text>
</comment>
<dbReference type="STRING" id="88036.D8RYS7"/>
<dbReference type="InterPro" id="IPR006379">
    <property type="entry name" value="HAD-SF_hydro_IIB"/>
</dbReference>
<dbReference type="NCBIfam" id="TIGR00685">
    <property type="entry name" value="T6PP"/>
    <property type="match status" value="1"/>
</dbReference>
<evidence type="ECO:0000313" key="7">
    <source>
        <dbReference type="EMBL" id="EFJ22626.1"/>
    </source>
</evidence>
<organism evidence="8">
    <name type="scientific">Selaginella moellendorffii</name>
    <name type="common">Spikemoss</name>
    <dbReference type="NCBI Taxonomy" id="88036"/>
    <lineage>
        <taxon>Eukaryota</taxon>
        <taxon>Viridiplantae</taxon>
        <taxon>Streptophyta</taxon>
        <taxon>Embryophyta</taxon>
        <taxon>Tracheophyta</taxon>
        <taxon>Lycopodiopsida</taxon>
        <taxon>Selaginellales</taxon>
        <taxon>Selaginellaceae</taxon>
        <taxon>Selaginella</taxon>
    </lineage>
</organism>
<feature type="non-terminal residue" evidence="7">
    <location>
        <position position="1"/>
    </location>
</feature>
<dbReference type="InterPro" id="IPR036412">
    <property type="entry name" value="HAD-like_sf"/>
</dbReference>
<proteinExistence type="inferred from homology"/>
<sequence>QVEHPSALDSFEEIVDALKGRQLALFLDYDGTLSPIVEDPARAFMSTEMRSAVKSVAKLYPTSIITGRSREKVYEFVQLPELYYAGSHGMDIMGPAKGSHVFSRKTVQGEDVVFFQPASRFLTTMREVFDILERQMSFIEGARVEDNKFCLSVHFRQVREQDWQFLAQEVQSVLKRYPELSITHGRKVLEIRPSIKWDKGKAVEYLLEALGLGDSRDVLPVYIGDDRTDEDAFEILNNKFNGYGILVSNVPKATGATYSLRDTSEVQQFLKRLVQIEKIEKNYHKL</sequence>
<name>D8RYS7_SELML</name>
<dbReference type="InterPro" id="IPR023214">
    <property type="entry name" value="HAD_sf"/>
</dbReference>
<dbReference type="GO" id="GO:0004805">
    <property type="term" value="F:trehalose-phosphatase activity"/>
    <property type="evidence" value="ECO:0000318"/>
    <property type="project" value="GO_Central"/>
</dbReference>
<comment type="pathway">
    <text evidence="3 6">Glycan biosynthesis; trehalose biosynthesis.</text>
</comment>
<dbReference type="PANTHER" id="PTHR43768">
    <property type="entry name" value="TREHALOSE 6-PHOSPHATE PHOSPHATASE"/>
    <property type="match status" value="1"/>
</dbReference>
<dbReference type="KEGG" id="smo:SELMODRAFT_104829"/>
<accession>D8RYS7</accession>
<dbReference type="InParanoid" id="D8RYS7"/>
<dbReference type="PANTHER" id="PTHR43768:SF3">
    <property type="entry name" value="TREHALOSE 6-PHOSPHATE PHOSPHATASE"/>
    <property type="match status" value="1"/>
</dbReference>
<dbReference type="GO" id="GO:0005992">
    <property type="term" value="P:trehalose biosynthetic process"/>
    <property type="evidence" value="ECO:0000318"/>
    <property type="project" value="GO_Central"/>
</dbReference>
<dbReference type="HOGENOM" id="CLU_037265_1_1_1"/>
<dbReference type="NCBIfam" id="TIGR01484">
    <property type="entry name" value="HAD-SF-IIB"/>
    <property type="match status" value="1"/>
</dbReference>
<evidence type="ECO:0000256" key="2">
    <source>
        <dbReference type="ARBA" id="ARBA00001968"/>
    </source>
</evidence>
<evidence type="ECO:0000256" key="5">
    <source>
        <dbReference type="ARBA" id="ARBA00022801"/>
    </source>
</evidence>
<dbReference type="AlphaFoldDB" id="D8RYS7"/>
<comment type="catalytic activity">
    <reaction evidence="1 6">
        <text>alpha,alpha-trehalose 6-phosphate + H2O = alpha,alpha-trehalose + phosphate</text>
        <dbReference type="Rhea" id="RHEA:23420"/>
        <dbReference type="ChEBI" id="CHEBI:15377"/>
        <dbReference type="ChEBI" id="CHEBI:16551"/>
        <dbReference type="ChEBI" id="CHEBI:43474"/>
        <dbReference type="ChEBI" id="CHEBI:58429"/>
        <dbReference type="EC" id="3.1.3.12"/>
    </reaction>
</comment>
<protein>
    <recommendedName>
        <fullName evidence="6">Trehalose 6-phosphate phosphatase</fullName>
        <ecNumber evidence="6">3.1.3.12</ecNumber>
    </recommendedName>
</protein>
<keyword evidence="5 6" id="KW-0378">Hydrolase</keyword>
<dbReference type="UniPathway" id="UPA00299"/>